<dbReference type="Proteomes" id="UP000177215">
    <property type="component" value="Unassembled WGS sequence"/>
</dbReference>
<dbReference type="InterPro" id="IPR050256">
    <property type="entry name" value="Glycosyltransferase_2"/>
</dbReference>
<dbReference type="PANTHER" id="PTHR48090:SF6">
    <property type="entry name" value="SLR5056 PROTEIN"/>
    <property type="match status" value="1"/>
</dbReference>
<comment type="caution">
    <text evidence="2">The sequence shown here is derived from an EMBL/GenBank/DDBJ whole genome shotgun (WGS) entry which is preliminary data.</text>
</comment>
<organism evidence="2 3">
    <name type="scientific">Candidatus Kaiserbacteria bacterium RIFCSPLOWO2_01_FULL_54_24</name>
    <dbReference type="NCBI Taxonomy" id="1798515"/>
    <lineage>
        <taxon>Bacteria</taxon>
        <taxon>Candidatus Kaiseribacteriota</taxon>
    </lineage>
</organism>
<sequence>MRVVIILPTLDEGPLLAQTLSESFRRLQGHEASALIVTSARLTTPETRHAIAGLQQQYGGRVEAFDQVRPGVGCAIRECFARAEGDAVVLMTSDLETPPEVLPALIQKLEDGYDMATATRWSQGFTFNGYHPGKMVLNFLFQQIFRALYLTALSDLTYGYRAFKINVVKDIRWEEPRHPFFFETMLKPLRLGYKIAEVDAPWEMFIARKSSTGRAKSKDLLSYIRVGLRNRFLPASRMRP</sequence>
<dbReference type="PANTHER" id="PTHR48090">
    <property type="entry name" value="UNDECAPRENYL-PHOSPHATE 4-DEOXY-4-FORMAMIDO-L-ARABINOSE TRANSFERASE-RELATED"/>
    <property type="match status" value="1"/>
</dbReference>
<name>A0A1F6EWD5_9BACT</name>
<evidence type="ECO:0000259" key="1">
    <source>
        <dbReference type="Pfam" id="PF00535"/>
    </source>
</evidence>
<accession>A0A1F6EWD5</accession>
<evidence type="ECO:0000313" key="3">
    <source>
        <dbReference type="Proteomes" id="UP000177215"/>
    </source>
</evidence>
<feature type="domain" description="Glycosyltransferase 2-like" evidence="1">
    <location>
        <begin position="5"/>
        <end position="171"/>
    </location>
</feature>
<evidence type="ECO:0000313" key="2">
    <source>
        <dbReference type="EMBL" id="OGG77938.1"/>
    </source>
</evidence>
<dbReference type="AlphaFoldDB" id="A0A1F6EWD5"/>
<protein>
    <recommendedName>
        <fullName evidence="1">Glycosyltransferase 2-like domain-containing protein</fullName>
    </recommendedName>
</protein>
<dbReference type="EMBL" id="MFMC01000002">
    <property type="protein sequence ID" value="OGG77938.1"/>
    <property type="molecule type" value="Genomic_DNA"/>
</dbReference>
<proteinExistence type="predicted"/>
<dbReference type="STRING" id="1798515.A3B35_02150"/>
<dbReference type="InterPro" id="IPR001173">
    <property type="entry name" value="Glyco_trans_2-like"/>
</dbReference>
<dbReference type="CDD" id="cd04179">
    <property type="entry name" value="DPM_DPG-synthase_like"/>
    <property type="match status" value="1"/>
</dbReference>
<dbReference type="InterPro" id="IPR029044">
    <property type="entry name" value="Nucleotide-diphossugar_trans"/>
</dbReference>
<dbReference type="Pfam" id="PF00535">
    <property type="entry name" value="Glycos_transf_2"/>
    <property type="match status" value="1"/>
</dbReference>
<gene>
    <name evidence="2" type="ORF">A3B35_02150</name>
</gene>
<dbReference type="SUPFAM" id="SSF53448">
    <property type="entry name" value="Nucleotide-diphospho-sugar transferases"/>
    <property type="match status" value="1"/>
</dbReference>
<dbReference type="Gene3D" id="3.90.550.10">
    <property type="entry name" value="Spore Coat Polysaccharide Biosynthesis Protein SpsA, Chain A"/>
    <property type="match status" value="1"/>
</dbReference>
<reference evidence="2 3" key="1">
    <citation type="journal article" date="2016" name="Nat. Commun.">
        <title>Thousands of microbial genomes shed light on interconnected biogeochemical processes in an aquifer system.</title>
        <authorList>
            <person name="Anantharaman K."/>
            <person name="Brown C.T."/>
            <person name="Hug L.A."/>
            <person name="Sharon I."/>
            <person name="Castelle C.J."/>
            <person name="Probst A.J."/>
            <person name="Thomas B.C."/>
            <person name="Singh A."/>
            <person name="Wilkins M.J."/>
            <person name="Karaoz U."/>
            <person name="Brodie E.L."/>
            <person name="Williams K.H."/>
            <person name="Hubbard S.S."/>
            <person name="Banfield J.F."/>
        </authorList>
    </citation>
    <scope>NUCLEOTIDE SEQUENCE [LARGE SCALE GENOMIC DNA]</scope>
</reference>